<reference evidence="2" key="1">
    <citation type="submission" date="2014-09" db="EMBL/GenBank/DDBJ databases">
        <authorList>
            <person name="Mudge J."/>
            <person name="Ramaraj T."/>
            <person name="Lindquist I.E."/>
            <person name="Bharti A.K."/>
            <person name="Sundararajan A."/>
            <person name="Cameron C.T."/>
            <person name="Woodward J.E."/>
            <person name="May G.D."/>
            <person name="Brubaker C."/>
            <person name="Broadhvest J."/>
            <person name="Wilkins T.A."/>
        </authorList>
    </citation>
    <scope>NUCLEOTIDE SEQUENCE</scope>
    <source>
        <strain evidence="2">cv. AKA8401</strain>
    </source>
</reference>
<accession>A0A0B0MNP7</accession>
<protein>
    <submittedName>
        <fullName evidence="1">Uncharacterized protein</fullName>
    </submittedName>
</protein>
<gene>
    <name evidence="1" type="ORF">F383_28401</name>
</gene>
<dbReference type="Proteomes" id="UP000032142">
    <property type="component" value="Unassembled WGS sequence"/>
</dbReference>
<dbReference type="EMBL" id="JRRC01380470">
    <property type="protein sequence ID" value="KHG03723.1"/>
    <property type="molecule type" value="Genomic_DNA"/>
</dbReference>
<dbReference type="AlphaFoldDB" id="A0A0B0MNP7"/>
<sequence length="21" mass="2458">MSSEIVSKVYHTIDCLRYLIS</sequence>
<proteinExistence type="predicted"/>
<comment type="caution">
    <text evidence="1">The sequence shown here is derived from an EMBL/GenBank/DDBJ whole genome shotgun (WGS) entry which is preliminary data.</text>
</comment>
<keyword evidence="2" id="KW-1185">Reference proteome</keyword>
<evidence type="ECO:0000313" key="1">
    <source>
        <dbReference type="EMBL" id="KHG03723.1"/>
    </source>
</evidence>
<evidence type="ECO:0000313" key="2">
    <source>
        <dbReference type="Proteomes" id="UP000032142"/>
    </source>
</evidence>
<name>A0A0B0MNP7_GOSAR</name>
<organism evidence="1 2">
    <name type="scientific">Gossypium arboreum</name>
    <name type="common">Tree cotton</name>
    <name type="synonym">Gossypium nanking</name>
    <dbReference type="NCBI Taxonomy" id="29729"/>
    <lineage>
        <taxon>Eukaryota</taxon>
        <taxon>Viridiplantae</taxon>
        <taxon>Streptophyta</taxon>
        <taxon>Embryophyta</taxon>
        <taxon>Tracheophyta</taxon>
        <taxon>Spermatophyta</taxon>
        <taxon>Magnoliopsida</taxon>
        <taxon>eudicotyledons</taxon>
        <taxon>Gunneridae</taxon>
        <taxon>Pentapetalae</taxon>
        <taxon>rosids</taxon>
        <taxon>malvids</taxon>
        <taxon>Malvales</taxon>
        <taxon>Malvaceae</taxon>
        <taxon>Malvoideae</taxon>
        <taxon>Gossypium</taxon>
    </lineage>
</organism>